<evidence type="ECO:0000259" key="5">
    <source>
        <dbReference type="SMART" id="SM00322"/>
    </source>
</evidence>
<dbReference type="CDD" id="cd00105">
    <property type="entry name" value="KH-I"/>
    <property type="match status" value="1"/>
</dbReference>
<dbReference type="OrthoDB" id="442947at2759"/>
<proteinExistence type="predicted"/>
<keyword evidence="1" id="KW-0677">Repeat</keyword>
<feature type="compositionally biased region" description="Basic and acidic residues" evidence="4">
    <location>
        <begin position="354"/>
        <end position="382"/>
    </location>
</feature>
<dbReference type="InterPro" id="IPR036612">
    <property type="entry name" value="KH_dom_type_1_sf"/>
</dbReference>
<dbReference type="Gene3D" id="3.30.1370.10">
    <property type="entry name" value="K Homology domain, type 1"/>
    <property type="match status" value="3"/>
</dbReference>
<keyword evidence="2 3" id="KW-0694">RNA-binding</keyword>
<evidence type="ECO:0000313" key="6">
    <source>
        <dbReference type="EMBL" id="CCD22922.1"/>
    </source>
</evidence>
<evidence type="ECO:0000256" key="3">
    <source>
        <dbReference type="PROSITE-ProRule" id="PRU00117"/>
    </source>
</evidence>
<evidence type="ECO:0000256" key="2">
    <source>
        <dbReference type="ARBA" id="ARBA00022884"/>
    </source>
</evidence>
<evidence type="ECO:0000256" key="4">
    <source>
        <dbReference type="SAM" id="MobiDB-lite"/>
    </source>
</evidence>
<sequence>MSETGSISSATQSNPPLKDTTIESTNLDSVDTVASPVPTQGISADTNTDAATTTAPAEEVTIPKVTEANVEHRFLLSLREAAALIGKKGATIKRIREDNDVKIAINASSPLCTDRILQCNGSIENVSKAIVDCLKVIKENVNKPTKPFSFSFLNSLMSKPTTSDFKNVKTDEDLENVQSIRLILSTSMIGAVIGKNGNIIKKLMEDHDVRIVASKRQLPDSFERILEIQGLANEIAECLTVVSHIVLANRVIDPKGERRYVPHAEKHARNNNNTNTKKYTGSVVVPEKYVGTLIGVKGSRINNLRSFTNTEINIVNFKDEATNENKSRFTIVGKYEKNVKTAESMLIRNLEAERVKSKNREARTGGKKSDNQADTNVSKKGDAVNASTPIAVEF</sequence>
<dbReference type="InterPro" id="IPR004088">
    <property type="entry name" value="KH_dom_type_1"/>
</dbReference>
<dbReference type="STRING" id="1071378.G0W534"/>
<dbReference type="eggNOG" id="KOG2190">
    <property type="taxonomic scope" value="Eukaryota"/>
</dbReference>
<evidence type="ECO:0000256" key="1">
    <source>
        <dbReference type="ARBA" id="ARBA00022737"/>
    </source>
</evidence>
<dbReference type="OMA" id="KAFTMIT"/>
<evidence type="ECO:0000313" key="7">
    <source>
        <dbReference type="Proteomes" id="UP000000689"/>
    </source>
</evidence>
<organism evidence="6 7">
    <name type="scientific">Naumovozyma dairenensis (strain ATCC 10597 / BCRC 20456 / CBS 421 / NBRC 0211 / NRRL Y-12639)</name>
    <name type="common">Saccharomyces dairenensis</name>
    <dbReference type="NCBI Taxonomy" id="1071378"/>
    <lineage>
        <taxon>Eukaryota</taxon>
        <taxon>Fungi</taxon>
        <taxon>Dikarya</taxon>
        <taxon>Ascomycota</taxon>
        <taxon>Saccharomycotina</taxon>
        <taxon>Saccharomycetes</taxon>
        <taxon>Saccharomycetales</taxon>
        <taxon>Saccharomycetaceae</taxon>
        <taxon>Naumovozyma</taxon>
    </lineage>
</organism>
<feature type="domain" description="K Homology" evidence="5">
    <location>
        <begin position="176"/>
        <end position="247"/>
    </location>
</feature>
<dbReference type="HOGENOM" id="CLU_022670_2_0_1"/>
<feature type="compositionally biased region" description="Low complexity" evidence="4">
    <location>
        <begin position="44"/>
        <end position="56"/>
    </location>
</feature>
<reference evidence="6 7" key="1">
    <citation type="journal article" date="2011" name="Proc. Natl. Acad. Sci. U.S.A.">
        <title>Evolutionary erosion of yeast sex chromosomes by mating-type switching accidents.</title>
        <authorList>
            <person name="Gordon J.L."/>
            <person name="Armisen D."/>
            <person name="Proux-Wera E."/>
            <person name="Oheigeartaigh S.S."/>
            <person name="Byrne K.P."/>
            <person name="Wolfe K.H."/>
        </authorList>
    </citation>
    <scope>NUCLEOTIDE SEQUENCE [LARGE SCALE GENOMIC DNA]</scope>
    <source>
        <strain evidence="7">ATCC 10597 / BCRC 20456 / CBS 421 / NBRC 0211 / NRRL Y-12639</strain>
    </source>
</reference>
<keyword evidence="7" id="KW-1185">Reference proteome</keyword>
<dbReference type="EMBL" id="HE580267">
    <property type="protein sequence ID" value="CCD22922.1"/>
    <property type="molecule type" value="Genomic_DNA"/>
</dbReference>
<dbReference type="RefSeq" id="XP_003668165.1">
    <property type="nucleotide sequence ID" value="XM_003668117.1"/>
</dbReference>
<dbReference type="GO" id="GO:0003723">
    <property type="term" value="F:RNA binding"/>
    <property type="evidence" value="ECO:0007669"/>
    <property type="project" value="UniProtKB-UniRule"/>
</dbReference>
<feature type="compositionally biased region" description="Polar residues" evidence="4">
    <location>
        <begin position="1"/>
        <end position="15"/>
    </location>
</feature>
<dbReference type="AlphaFoldDB" id="G0W534"/>
<accession>G0W534</accession>
<gene>
    <name evidence="6" type="primary">NDAI0A07680</name>
    <name evidence="6" type="ordered locus">NDAI_0A07680</name>
</gene>
<name>G0W534_NAUDC</name>
<dbReference type="Proteomes" id="UP000000689">
    <property type="component" value="Chromosome 1"/>
</dbReference>
<dbReference type="SMART" id="SM00322">
    <property type="entry name" value="KH"/>
    <property type="match status" value="3"/>
</dbReference>
<protein>
    <recommendedName>
        <fullName evidence="5">K Homology domain-containing protein</fullName>
    </recommendedName>
</protein>
<feature type="region of interest" description="Disordered" evidence="4">
    <location>
        <begin position="1"/>
        <end position="56"/>
    </location>
</feature>
<dbReference type="GeneID" id="11495304"/>
<dbReference type="SUPFAM" id="SSF54791">
    <property type="entry name" value="Eukaryotic type KH-domain (KH-domain type I)"/>
    <property type="match status" value="3"/>
</dbReference>
<feature type="domain" description="K Homology" evidence="5">
    <location>
        <begin position="277"/>
        <end position="351"/>
    </location>
</feature>
<dbReference type="InterPro" id="IPR004087">
    <property type="entry name" value="KH_dom"/>
</dbReference>
<dbReference type="KEGG" id="ndi:NDAI_0A07680"/>
<dbReference type="PROSITE" id="PS50084">
    <property type="entry name" value="KH_TYPE_1"/>
    <property type="match status" value="3"/>
</dbReference>
<dbReference type="Pfam" id="PF00013">
    <property type="entry name" value="KH_1"/>
    <property type="match status" value="3"/>
</dbReference>
<feature type="region of interest" description="Disordered" evidence="4">
    <location>
        <begin position="354"/>
        <end position="394"/>
    </location>
</feature>
<feature type="domain" description="K Homology" evidence="5">
    <location>
        <begin position="68"/>
        <end position="138"/>
    </location>
</feature>
<dbReference type="PANTHER" id="PTHR10288">
    <property type="entry name" value="KH DOMAIN CONTAINING RNA BINDING PROTEIN"/>
    <property type="match status" value="1"/>
</dbReference>